<proteinExistence type="predicted"/>
<evidence type="ECO:0000313" key="1">
    <source>
        <dbReference type="EMBL" id="MBW32851.1"/>
    </source>
</evidence>
<accession>A0A2M3ZWG1</accession>
<dbReference type="EMBL" id="GGFM01012100">
    <property type="protein sequence ID" value="MBW32851.1"/>
    <property type="molecule type" value="Transcribed_RNA"/>
</dbReference>
<sequence length="120" mass="13780">MPQRRRPPAVAAVLAMIVVQEVTLASAAALVVVALSSLHHQRRSLVAVAAPPARSYRWPRRYRCRRKMPSQSWKRSSCRVRRPGTVNRSWIALASYRRWPYRVKRGVAVVEAVRTVPDRR</sequence>
<dbReference type="AlphaFoldDB" id="A0A2M3ZWG1"/>
<organism evidence="1">
    <name type="scientific">Anopheles braziliensis</name>
    <dbReference type="NCBI Taxonomy" id="58242"/>
    <lineage>
        <taxon>Eukaryota</taxon>
        <taxon>Metazoa</taxon>
        <taxon>Ecdysozoa</taxon>
        <taxon>Arthropoda</taxon>
        <taxon>Hexapoda</taxon>
        <taxon>Insecta</taxon>
        <taxon>Pterygota</taxon>
        <taxon>Neoptera</taxon>
        <taxon>Endopterygota</taxon>
        <taxon>Diptera</taxon>
        <taxon>Nematocera</taxon>
        <taxon>Culicoidea</taxon>
        <taxon>Culicidae</taxon>
        <taxon>Anophelinae</taxon>
        <taxon>Anopheles</taxon>
    </lineage>
</organism>
<reference evidence="1" key="1">
    <citation type="submission" date="2018-01" db="EMBL/GenBank/DDBJ databases">
        <title>An insight into the sialome of Amazonian anophelines.</title>
        <authorList>
            <person name="Ribeiro J.M."/>
            <person name="Scarpassa V."/>
            <person name="Calvo E."/>
        </authorList>
    </citation>
    <scope>NUCLEOTIDE SEQUENCE</scope>
    <source>
        <tissue evidence="1">Salivary glands</tissue>
    </source>
</reference>
<protein>
    <submittedName>
        <fullName evidence="1">Putative secreted peptide</fullName>
    </submittedName>
</protein>
<name>A0A2M3ZWG1_9DIPT</name>